<keyword evidence="4" id="KW-0812">Transmembrane</keyword>
<sequence>MNSGNTSNSIKKSLTGLISFLFLSINCMAQVDTVFRIDSIVVEAPVNTSWNRAVLNKNDLTQRNVTSFGELLSGTTGVQNSYHGPHAGAPMIRSMSGNRVKILRNNNSISDLSGISPNFAISFDPDNIADIHIYKSQSSVLYGGRAIGGAINIMDNSIPKDLPAKPITGSVKTAWQSNAGHHLAFDMDSKTGKHSLWHIDGMWRRNGDIQIPGHPKIDWAYSHTIDDLQASMAQVFIDKETRQNITLYPYLSQYTLDNIDNPNLGLSESELYTFKPHSVIGGYEVPNLANPRYIPDQDPSTPLFTTIVHGVHDYAPVREGYIPNSHADHKSISIGYAWQTSRVQLGVGYRGNEGYFGIPGFAQIRQPSHSHNHGHGHQHSAQDYGYSPINTRARSNNVISEASLEVGLPWLYSIKNSYSLQFSDDRELLGIYQMNKFNSTLHSNRLELHHTPYSFWQGLSGLDLSSRKITGTGSMRYMPHTHSREWGAFTQQQFTVKTLRLNVGYRFEQANREAMLDVDYKRSRGLAGGNLSPRSFNLQQFNSELVWEIFSFLQVMGSYQHAERAPEVNELYAGNNHFAIMIEENGDDRLPTEINDGVEFGLEIIGITGWNVKSTYYHNTFQNYLYLAHTGISRSGGFLVKEWRAADTQISGWEVALKQQTTLPSGAKLFNQGYFDLVKNRNTSNDPLRQWAEGDFMPNMPTSRFGLSTEFQAKNWSLYVAADSYLKQKLLGKNINPEPPMPAFTLLHAKIGRRLPWAKYQLEAYVQGSNLLDSEARPQQSILKYLSPLPGRNISVGIQMGI</sequence>
<dbReference type="GO" id="GO:0015344">
    <property type="term" value="F:siderophore uptake transmembrane transporter activity"/>
    <property type="evidence" value="ECO:0007669"/>
    <property type="project" value="TreeGrafter"/>
</dbReference>
<dbReference type="GO" id="GO:0009279">
    <property type="term" value="C:cell outer membrane"/>
    <property type="evidence" value="ECO:0007669"/>
    <property type="project" value="UniProtKB-SubCell"/>
</dbReference>
<dbReference type="InterPro" id="IPR039426">
    <property type="entry name" value="TonB-dep_rcpt-like"/>
</dbReference>
<name>A0A2S9JSE7_9SPHI</name>
<evidence type="ECO:0000256" key="3">
    <source>
        <dbReference type="ARBA" id="ARBA00022452"/>
    </source>
</evidence>
<evidence type="ECO:0000256" key="7">
    <source>
        <dbReference type="SAM" id="SignalP"/>
    </source>
</evidence>
<dbReference type="PANTHER" id="PTHR30069">
    <property type="entry name" value="TONB-DEPENDENT OUTER MEMBRANE RECEPTOR"/>
    <property type="match status" value="1"/>
</dbReference>
<dbReference type="InterPro" id="IPR036942">
    <property type="entry name" value="Beta-barrel_TonB_sf"/>
</dbReference>
<gene>
    <name evidence="9" type="ORF">C5749_01875</name>
</gene>
<comment type="caution">
    <text evidence="9">The sequence shown here is derived from an EMBL/GenBank/DDBJ whole genome shotgun (WGS) entry which is preliminary data.</text>
</comment>
<keyword evidence="3" id="KW-1134">Transmembrane beta strand</keyword>
<organism evidence="9 10">
    <name type="scientific">Sphingobacterium gobiense</name>
    <dbReference type="NCBI Taxonomy" id="1382456"/>
    <lineage>
        <taxon>Bacteria</taxon>
        <taxon>Pseudomonadati</taxon>
        <taxon>Bacteroidota</taxon>
        <taxon>Sphingobacteriia</taxon>
        <taxon>Sphingobacteriales</taxon>
        <taxon>Sphingobacteriaceae</taxon>
        <taxon>Sphingobacterium</taxon>
    </lineage>
</organism>
<evidence type="ECO:0000313" key="9">
    <source>
        <dbReference type="EMBL" id="PRD56061.1"/>
    </source>
</evidence>
<feature type="chain" id="PRO_5015560835" description="TonB-dependent receptor plug domain-containing protein" evidence="7">
    <location>
        <begin position="30"/>
        <end position="802"/>
    </location>
</feature>
<dbReference type="GO" id="GO:0044718">
    <property type="term" value="P:siderophore transmembrane transport"/>
    <property type="evidence" value="ECO:0007669"/>
    <property type="project" value="TreeGrafter"/>
</dbReference>
<feature type="domain" description="TonB-dependent receptor plug" evidence="8">
    <location>
        <begin position="48"/>
        <end position="150"/>
    </location>
</feature>
<proteinExistence type="predicted"/>
<dbReference type="Proteomes" id="UP000238642">
    <property type="component" value="Unassembled WGS sequence"/>
</dbReference>
<dbReference type="OrthoDB" id="9795928at2"/>
<evidence type="ECO:0000256" key="1">
    <source>
        <dbReference type="ARBA" id="ARBA00004571"/>
    </source>
</evidence>
<keyword evidence="2" id="KW-0813">Transport</keyword>
<feature type="signal peptide" evidence="7">
    <location>
        <begin position="1"/>
        <end position="29"/>
    </location>
</feature>
<evidence type="ECO:0000259" key="8">
    <source>
        <dbReference type="Pfam" id="PF07715"/>
    </source>
</evidence>
<keyword evidence="5" id="KW-0472">Membrane</keyword>
<evidence type="ECO:0000313" key="10">
    <source>
        <dbReference type="Proteomes" id="UP000238642"/>
    </source>
</evidence>
<dbReference type="Gene3D" id="2.170.130.10">
    <property type="entry name" value="TonB-dependent receptor, plug domain"/>
    <property type="match status" value="1"/>
</dbReference>
<dbReference type="AlphaFoldDB" id="A0A2S9JSE7"/>
<dbReference type="SUPFAM" id="SSF56935">
    <property type="entry name" value="Porins"/>
    <property type="match status" value="1"/>
</dbReference>
<dbReference type="PANTHER" id="PTHR30069:SF40">
    <property type="entry name" value="TONB-DEPENDENT RECEPTOR NMB0964-RELATED"/>
    <property type="match status" value="1"/>
</dbReference>
<dbReference type="InterPro" id="IPR037066">
    <property type="entry name" value="Plug_dom_sf"/>
</dbReference>
<comment type="subcellular location">
    <subcellularLocation>
        <location evidence="1">Cell outer membrane</location>
        <topology evidence="1">Multi-pass membrane protein</topology>
    </subcellularLocation>
</comment>
<keyword evidence="10" id="KW-1185">Reference proteome</keyword>
<evidence type="ECO:0000256" key="2">
    <source>
        <dbReference type="ARBA" id="ARBA00022448"/>
    </source>
</evidence>
<dbReference type="EMBL" id="PVBS01000001">
    <property type="protein sequence ID" value="PRD56061.1"/>
    <property type="molecule type" value="Genomic_DNA"/>
</dbReference>
<keyword evidence="7" id="KW-0732">Signal</keyword>
<dbReference type="Gene3D" id="2.40.170.20">
    <property type="entry name" value="TonB-dependent receptor, beta-barrel domain"/>
    <property type="match status" value="1"/>
</dbReference>
<evidence type="ECO:0000256" key="4">
    <source>
        <dbReference type="ARBA" id="ARBA00022692"/>
    </source>
</evidence>
<reference evidence="9 10" key="1">
    <citation type="submission" date="2018-02" db="EMBL/GenBank/DDBJ databases">
        <title>The draft genome of Sphingobacterium gobiense H7.</title>
        <authorList>
            <person name="Li L."/>
            <person name="Liu L."/>
            <person name="Zhang X."/>
            <person name="Wang T."/>
            <person name="Liang L."/>
        </authorList>
    </citation>
    <scope>NUCLEOTIDE SEQUENCE [LARGE SCALE GENOMIC DNA]</scope>
    <source>
        <strain evidence="9 10">ACCC 05757</strain>
    </source>
</reference>
<evidence type="ECO:0000256" key="5">
    <source>
        <dbReference type="ARBA" id="ARBA00023136"/>
    </source>
</evidence>
<evidence type="ECO:0000256" key="6">
    <source>
        <dbReference type="ARBA" id="ARBA00023237"/>
    </source>
</evidence>
<dbReference type="InterPro" id="IPR012910">
    <property type="entry name" value="Plug_dom"/>
</dbReference>
<protein>
    <recommendedName>
        <fullName evidence="8">TonB-dependent receptor plug domain-containing protein</fullName>
    </recommendedName>
</protein>
<dbReference type="Pfam" id="PF07715">
    <property type="entry name" value="Plug"/>
    <property type="match status" value="1"/>
</dbReference>
<accession>A0A2S9JSE7</accession>
<keyword evidence="6" id="KW-0998">Cell outer membrane</keyword>